<proteinExistence type="predicted"/>
<dbReference type="InParanoid" id="A0A2T3ARF2"/>
<dbReference type="RefSeq" id="XP_024717246.1">
    <property type="nucleotide sequence ID" value="XM_024868921.1"/>
</dbReference>
<evidence type="ECO:0000313" key="2">
    <source>
        <dbReference type="EMBL" id="PSS08948.1"/>
    </source>
</evidence>
<keyword evidence="1" id="KW-0812">Transmembrane</keyword>
<accession>A0A2T3ARF2</accession>
<keyword evidence="1" id="KW-0472">Membrane</keyword>
<keyword evidence="1" id="KW-1133">Transmembrane helix</keyword>
<evidence type="ECO:0000313" key="3">
    <source>
        <dbReference type="Proteomes" id="UP000241818"/>
    </source>
</evidence>
<dbReference type="AlphaFoldDB" id="A0A2T3ARF2"/>
<gene>
    <name evidence="2" type="ORF">M430DRAFT_61352</name>
</gene>
<dbReference type="GeneID" id="36577002"/>
<dbReference type="Proteomes" id="UP000241818">
    <property type="component" value="Unassembled WGS sequence"/>
</dbReference>
<protein>
    <submittedName>
        <fullName evidence="2">Uncharacterized protein</fullName>
    </submittedName>
</protein>
<keyword evidence="3" id="KW-1185">Reference proteome</keyword>
<sequence>MYKNYVNMIFGVYIVKLLLAGYCPLPCKYALYGRRDGLPYKNRDNRGDNGISTQSQVRERKQLLIRSYICTSGPVNHTSNALVQLKKSRSALCSPTHPRLLLIENLSHMSGVACRRADVSLHRVGEFAVAGCAAQSDCCAHADDVGK</sequence>
<name>A0A2T3ARF2_AMORE</name>
<reference evidence="2 3" key="1">
    <citation type="journal article" date="2018" name="New Phytol.">
        <title>Comparative genomics and transcriptomics depict ericoid mycorrhizal fungi as versatile saprotrophs and plant mutualists.</title>
        <authorList>
            <person name="Martino E."/>
            <person name="Morin E."/>
            <person name="Grelet G.A."/>
            <person name="Kuo A."/>
            <person name="Kohler A."/>
            <person name="Daghino S."/>
            <person name="Barry K.W."/>
            <person name="Cichocki N."/>
            <person name="Clum A."/>
            <person name="Dockter R.B."/>
            <person name="Hainaut M."/>
            <person name="Kuo R.C."/>
            <person name="LaButti K."/>
            <person name="Lindahl B.D."/>
            <person name="Lindquist E.A."/>
            <person name="Lipzen A."/>
            <person name="Khouja H.R."/>
            <person name="Magnuson J."/>
            <person name="Murat C."/>
            <person name="Ohm R.A."/>
            <person name="Singer S.W."/>
            <person name="Spatafora J.W."/>
            <person name="Wang M."/>
            <person name="Veneault-Fourrey C."/>
            <person name="Henrissat B."/>
            <person name="Grigoriev I.V."/>
            <person name="Martin F.M."/>
            <person name="Perotto S."/>
        </authorList>
    </citation>
    <scope>NUCLEOTIDE SEQUENCE [LARGE SCALE GENOMIC DNA]</scope>
    <source>
        <strain evidence="2 3">ATCC 22711</strain>
    </source>
</reference>
<dbReference type="EMBL" id="KZ679017">
    <property type="protein sequence ID" value="PSS08948.1"/>
    <property type="molecule type" value="Genomic_DNA"/>
</dbReference>
<organism evidence="2 3">
    <name type="scientific">Amorphotheca resinae ATCC 22711</name>
    <dbReference type="NCBI Taxonomy" id="857342"/>
    <lineage>
        <taxon>Eukaryota</taxon>
        <taxon>Fungi</taxon>
        <taxon>Dikarya</taxon>
        <taxon>Ascomycota</taxon>
        <taxon>Pezizomycotina</taxon>
        <taxon>Leotiomycetes</taxon>
        <taxon>Helotiales</taxon>
        <taxon>Amorphothecaceae</taxon>
        <taxon>Amorphotheca</taxon>
    </lineage>
</organism>
<feature type="transmembrane region" description="Helical" evidence="1">
    <location>
        <begin position="6"/>
        <end position="25"/>
    </location>
</feature>
<evidence type="ECO:0000256" key="1">
    <source>
        <dbReference type="SAM" id="Phobius"/>
    </source>
</evidence>